<accession>A0A1L6JAN1</accession>
<gene>
    <name evidence="3" type="ORF">BRX40_11525</name>
    <name evidence="4" type="ORF">CA257_09220</name>
</gene>
<dbReference type="PANTHER" id="PTHR43283:SF3">
    <property type="entry name" value="BETA-LACTAMASE FAMILY PROTEIN (AFU_ORTHOLOGUE AFUA_5G07500)"/>
    <property type="match status" value="1"/>
</dbReference>
<keyword evidence="3" id="KW-0378">Hydrolase</keyword>
<name>A0A1L6JAN1_9SPHN</name>
<evidence type="ECO:0000313" key="5">
    <source>
        <dbReference type="Proteomes" id="UP000185161"/>
    </source>
</evidence>
<dbReference type="Pfam" id="PF00144">
    <property type="entry name" value="Beta-lactamase"/>
    <property type="match status" value="1"/>
</dbReference>
<evidence type="ECO:0000256" key="1">
    <source>
        <dbReference type="SAM" id="SignalP"/>
    </source>
</evidence>
<dbReference type="EMBL" id="QQWO01000006">
    <property type="protein sequence ID" value="RSV04233.1"/>
    <property type="molecule type" value="Genomic_DNA"/>
</dbReference>
<dbReference type="PANTHER" id="PTHR43283">
    <property type="entry name" value="BETA-LACTAMASE-RELATED"/>
    <property type="match status" value="1"/>
</dbReference>
<evidence type="ECO:0000313" key="3">
    <source>
        <dbReference type="EMBL" id="APR52975.1"/>
    </source>
</evidence>
<dbReference type="KEGG" id="skr:BRX40_11525"/>
<protein>
    <submittedName>
        <fullName evidence="3 4">Serine hydrolase</fullName>
    </submittedName>
</protein>
<evidence type="ECO:0000313" key="4">
    <source>
        <dbReference type="EMBL" id="RSV04233.1"/>
    </source>
</evidence>
<dbReference type="Proteomes" id="UP000185161">
    <property type="component" value="Chromosome"/>
</dbReference>
<sequence length="426" mass="47695">MRRPRMTALTGLMLVMAAPLPARAQERPAPVETLRIDKARIDKMLATMVADGRAAGVSALVWKDGREVYYGERGMADREGNRPFRRDTLVQIWSMTKPVTGVALMQLWEQGKFRLDDPLARYLPEFSNPLVQDGTDREGKPLWRAASRPITIRDVLRHTAGFAYGNGPTAAHKAFAAADPLNFDNDLAEFGRRLAKVPLLSEPGTEWHYSAAVDVQALLVERLSGMKFADYVRARIFEPLRMREAAWHQPMDRLPRFAATYVKQDGKLARQADEMTRRPNFPGAKLTMGGAGIVAPIDDYMRFARMLLNGGELDGAHILKPATIRLMATDQLDPAIKEREWLMGKIDGGFGFDFAVRTARPDKPERNRGAVGEFFWDGMASTLFWVDPANRMTVVFFTQTIPFDGTLHTDIRKAVYGADYLGPPGN</sequence>
<reference evidence="3" key="1">
    <citation type="submission" date="2016-12" db="EMBL/GenBank/DDBJ databases">
        <title>Whole genome sequencing of Sphingomonas koreensis.</title>
        <authorList>
            <person name="Conlan S."/>
            <person name="Thomas P.J."/>
            <person name="Mullikin J."/>
            <person name="Palmore T.N."/>
            <person name="Frank K.M."/>
            <person name="Segre J.A."/>
        </authorList>
    </citation>
    <scope>NUCLEOTIDE SEQUENCE</scope>
    <source>
        <strain evidence="3">ABOJV</strain>
    </source>
</reference>
<dbReference type="EMBL" id="CP018820">
    <property type="protein sequence ID" value="APR52975.1"/>
    <property type="molecule type" value="Genomic_DNA"/>
</dbReference>
<feature type="signal peptide" evidence="1">
    <location>
        <begin position="1"/>
        <end position="24"/>
    </location>
</feature>
<dbReference type="Gene3D" id="3.40.710.10">
    <property type="entry name" value="DD-peptidase/beta-lactamase superfamily"/>
    <property type="match status" value="1"/>
</dbReference>
<feature type="chain" id="PRO_5041797886" evidence="1">
    <location>
        <begin position="25"/>
        <end position="426"/>
    </location>
</feature>
<evidence type="ECO:0000313" key="6">
    <source>
        <dbReference type="Proteomes" id="UP000286681"/>
    </source>
</evidence>
<keyword evidence="1" id="KW-0732">Signal</keyword>
<reference evidence="5" key="2">
    <citation type="submission" date="2016-12" db="EMBL/GenBank/DDBJ databases">
        <title>Whole genome sequencing of Sphingomonas sp. ABOJV.</title>
        <authorList>
            <person name="Conlan S."/>
            <person name="Thomas P.J."/>
            <person name="Mullikin J."/>
            <person name="Palmore T.N."/>
            <person name="Frank K.M."/>
            <person name="Segre J.A."/>
        </authorList>
    </citation>
    <scope>NUCLEOTIDE SEQUENCE [LARGE SCALE GENOMIC DNA]</scope>
    <source>
        <strain evidence="5">ABOJV</strain>
    </source>
</reference>
<dbReference type="OrthoDB" id="9808046at2"/>
<dbReference type="Proteomes" id="UP000286681">
    <property type="component" value="Unassembled WGS sequence"/>
</dbReference>
<evidence type="ECO:0000259" key="2">
    <source>
        <dbReference type="Pfam" id="PF00144"/>
    </source>
</evidence>
<dbReference type="AlphaFoldDB" id="A0A1L6JAN1"/>
<dbReference type="SUPFAM" id="SSF56601">
    <property type="entry name" value="beta-lactamase/transpeptidase-like"/>
    <property type="match status" value="1"/>
</dbReference>
<feature type="domain" description="Beta-lactamase-related" evidence="2">
    <location>
        <begin position="41"/>
        <end position="402"/>
    </location>
</feature>
<organism evidence="3 5">
    <name type="scientific">Sphingomonas koreensis</name>
    <dbReference type="NCBI Taxonomy" id="93064"/>
    <lineage>
        <taxon>Bacteria</taxon>
        <taxon>Pseudomonadati</taxon>
        <taxon>Pseudomonadota</taxon>
        <taxon>Alphaproteobacteria</taxon>
        <taxon>Sphingomonadales</taxon>
        <taxon>Sphingomonadaceae</taxon>
        <taxon>Sphingomonas</taxon>
    </lineage>
</organism>
<keyword evidence="5" id="KW-1185">Reference proteome</keyword>
<proteinExistence type="predicted"/>
<dbReference type="InterPro" id="IPR050789">
    <property type="entry name" value="Diverse_Enzym_Activities"/>
</dbReference>
<dbReference type="STRING" id="93064.BRX40_11525"/>
<dbReference type="InterPro" id="IPR001466">
    <property type="entry name" value="Beta-lactam-related"/>
</dbReference>
<reference evidence="4 6" key="3">
    <citation type="submission" date="2018-07" db="EMBL/GenBank/DDBJ databases">
        <title>Genomic and Epidemiologic Investigation of an Indolent Hospital Outbreak.</title>
        <authorList>
            <person name="Johnson R.C."/>
            <person name="Deming C."/>
            <person name="Conlan S."/>
            <person name="Zellmer C.J."/>
            <person name="Michelin A.V."/>
            <person name="Lee-Lin S."/>
            <person name="Thomas P.J."/>
            <person name="Park M."/>
            <person name="Weingarten R.A."/>
            <person name="Less J."/>
            <person name="Dekker J.P."/>
            <person name="Frank K.M."/>
            <person name="Musser K.A."/>
            <person name="Mcquiston J.R."/>
            <person name="Henderson D.K."/>
            <person name="Lau A.F."/>
            <person name="Palmore T.N."/>
            <person name="Segre J.A."/>
        </authorList>
    </citation>
    <scope>NUCLEOTIDE SEQUENCE [LARGE SCALE GENOMIC DNA]</scope>
    <source>
        <strain evidence="4 6">SK-NIH.Env10_0317</strain>
    </source>
</reference>
<dbReference type="InterPro" id="IPR012338">
    <property type="entry name" value="Beta-lactam/transpept-like"/>
</dbReference>
<dbReference type="GO" id="GO:0016787">
    <property type="term" value="F:hydrolase activity"/>
    <property type="evidence" value="ECO:0007669"/>
    <property type="project" value="UniProtKB-KW"/>
</dbReference>